<evidence type="ECO:0000256" key="1">
    <source>
        <dbReference type="SAM" id="Phobius"/>
    </source>
</evidence>
<accession>A0A9Q1GYR7</accession>
<dbReference type="Proteomes" id="UP001153076">
    <property type="component" value="Unassembled WGS sequence"/>
</dbReference>
<keyword evidence="1" id="KW-0812">Transmembrane</keyword>
<gene>
    <name evidence="2" type="ORF">Cgig2_017466</name>
</gene>
<dbReference type="AlphaFoldDB" id="A0A9Q1GYR7"/>
<comment type="caution">
    <text evidence="2">The sequence shown here is derived from an EMBL/GenBank/DDBJ whole genome shotgun (WGS) entry which is preliminary data.</text>
</comment>
<keyword evidence="1" id="KW-0472">Membrane</keyword>
<evidence type="ECO:0000313" key="2">
    <source>
        <dbReference type="EMBL" id="KAJ8427979.1"/>
    </source>
</evidence>
<sequence>MMKQLLMNLTCMYLVVCILEMCYSWLRIMHVLAEMELVTSVKSKFKGVHPNGRQCVSLRLTCALTLTAMEEDLQECLPKLIPASWLRGLIHEPGKGLGSTGNLAMDLFTELLHRRQRTYPNLCWMLVFLKRHMSVTLHNKRRISGIIWDSFKATPQPDRSFLVYDSLPSPVIKGRQELVDSAVSRLCVLWLNRRLSVHVHYLTYVVENVRSCEEDCFYPCVPLLYHICGRKTVGCSHTQTPRTKEVCVLQSHDHHSVLVTLLFASFDSGHNCRVFVMAFMDLLSLKVDGFEFNQDYVAHYRDNPVIVIATHTHHGIRIDNLSSTHAIHGDSYMELATSIAGGGVVDAHPYTPLYKVDLQKGSEVEEKNSCHILEVCA</sequence>
<dbReference type="OrthoDB" id="1751899at2759"/>
<proteinExistence type="predicted"/>
<name>A0A9Q1GYR7_9CARY</name>
<keyword evidence="1" id="KW-1133">Transmembrane helix</keyword>
<dbReference type="EMBL" id="JAKOGI010001069">
    <property type="protein sequence ID" value="KAJ8427979.1"/>
    <property type="molecule type" value="Genomic_DNA"/>
</dbReference>
<evidence type="ECO:0000313" key="3">
    <source>
        <dbReference type="Proteomes" id="UP001153076"/>
    </source>
</evidence>
<keyword evidence="3" id="KW-1185">Reference proteome</keyword>
<protein>
    <submittedName>
        <fullName evidence="2">Uncharacterized protein</fullName>
    </submittedName>
</protein>
<organism evidence="2 3">
    <name type="scientific">Carnegiea gigantea</name>
    <dbReference type="NCBI Taxonomy" id="171969"/>
    <lineage>
        <taxon>Eukaryota</taxon>
        <taxon>Viridiplantae</taxon>
        <taxon>Streptophyta</taxon>
        <taxon>Embryophyta</taxon>
        <taxon>Tracheophyta</taxon>
        <taxon>Spermatophyta</taxon>
        <taxon>Magnoliopsida</taxon>
        <taxon>eudicotyledons</taxon>
        <taxon>Gunneridae</taxon>
        <taxon>Pentapetalae</taxon>
        <taxon>Caryophyllales</taxon>
        <taxon>Cactineae</taxon>
        <taxon>Cactaceae</taxon>
        <taxon>Cactoideae</taxon>
        <taxon>Echinocereeae</taxon>
        <taxon>Carnegiea</taxon>
    </lineage>
</organism>
<reference evidence="2" key="1">
    <citation type="submission" date="2022-04" db="EMBL/GenBank/DDBJ databases">
        <title>Carnegiea gigantea Genome sequencing and assembly v2.</title>
        <authorList>
            <person name="Copetti D."/>
            <person name="Sanderson M.J."/>
            <person name="Burquez A."/>
            <person name="Wojciechowski M.F."/>
        </authorList>
    </citation>
    <scope>NUCLEOTIDE SEQUENCE</scope>
    <source>
        <strain evidence="2">SGP5-SGP5p</strain>
        <tissue evidence="2">Aerial part</tissue>
    </source>
</reference>
<feature type="transmembrane region" description="Helical" evidence="1">
    <location>
        <begin position="6"/>
        <end position="26"/>
    </location>
</feature>